<dbReference type="PANTHER" id="PTHR35149">
    <property type="entry name" value="SLL5132 PROTEIN"/>
    <property type="match status" value="1"/>
</dbReference>
<evidence type="ECO:0000259" key="1">
    <source>
        <dbReference type="Pfam" id="PF03235"/>
    </source>
</evidence>
<protein>
    <recommendedName>
        <fullName evidence="1">GmrSD restriction endonucleases N-terminal domain-containing protein</fullName>
    </recommendedName>
</protein>
<keyword evidence="3" id="KW-1185">Reference proteome</keyword>
<sequence>MIAAYQRGYRWTRQQVHELLNDLAEFKQRADSGLRYCLQPIIVRGTQESREVIDGQQRLTTIHILISYLQRDTLDPELFSLCYETRTKSAEFLATLANQTWQSSRDNIDFHFMYSAYKAIESWFAEKALGQDIEEDELKSLLLTRCFVIWYQLDDSQTAHDVFVRINSGKIPLTNAELVKALFLKSRDGEDTEQSQEFALRQLEIASEWDQMESALHQEDFWYFLNQTAPIQATRIDFILQNLTGKEATAQDAFAIYHHFSELSEMTTVDGVLSQWQQIRYRFEVLAYWFDDRQLYHLVGYLLAIGTSLNEVLKLVHNCTQSEFRTRLKAWIRTKLPAIDDIPALNFHSDKWKIHRVLLLFNVLHYGKHSSQRFPFHRFKQNSSNVTIWSLEHIHAQNSELPRGIIDLKKWLEELRSYVVGASMTDVSESKTIGRSMAETTHELLAAMDAAGQQEELSQEQFLALQRQVFALFGPPDSHSIANLALLSTQDNASLNNGLFAAKRQMILQREQQGAFVPLATRNVFLKYYSCPPRHLSSWTIADRDDYVKAIQDKLRDFFISSDADF</sequence>
<accession>A0ABQ1WP06</accession>
<dbReference type="Proteomes" id="UP000601361">
    <property type="component" value="Unassembled WGS sequence"/>
</dbReference>
<gene>
    <name evidence="2" type="ORF">GCM10011378_09790</name>
</gene>
<feature type="domain" description="GmrSD restriction endonucleases N-terminal" evidence="1">
    <location>
        <begin position="2"/>
        <end position="184"/>
    </location>
</feature>
<organism evidence="2 3">
    <name type="scientific">Hymenobacter glacieicola</name>
    <dbReference type="NCBI Taxonomy" id="1562124"/>
    <lineage>
        <taxon>Bacteria</taxon>
        <taxon>Pseudomonadati</taxon>
        <taxon>Bacteroidota</taxon>
        <taxon>Cytophagia</taxon>
        <taxon>Cytophagales</taxon>
        <taxon>Hymenobacteraceae</taxon>
        <taxon>Hymenobacter</taxon>
    </lineage>
</organism>
<proteinExistence type="predicted"/>
<name>A0ABQ1WP06_9BACT</name>
<dbReference type="PANTHER" id="PTHR35149:SF2">
    <property type="entry name" value="DUF262 DOMAIN-CONTAINING PROTEIN"/>
    <property type="match status" value="1"/>
</dbReference>
<dbReference type="InterPro" id="IPR004919">
    <property type="entry name" value="GmrSD_N"/>
</dbReference>
<evidence type="ECO:0000313" key="2">
    <source>
        <dbReference type="EMBL" id="GGG35582.1"/>
    </source>
</evidence>
<reference evidence="3" key="1">
    <citation type="journal article" date="2019" name="Int. J. Syst. Evol. Microbiol.">
        <title>The Global Catalogue of Microorganisms (GCM) 10K type strain sequencing project: providing services to taxonomists for standard genome sequencing and annotation.</title>
        <authorList>
            <consortium name="The Broad Institute Genomics Platform"/>
            <consortium name="The Broad Institute Genome Sequencing Center for Infectious Disease"/>
            <person name="Wu L."/>
            <person name="Ma J."/>
        </authorList>
    </citation>
    <scope>NUCLEOTIDE SEQUENCE [LARGE SCALE GENOMIC DNA]</scope>
    <source>
        <strain evidence="3">CGMCC 1.12990</strain>
    </source>
</reference>
<evidence type="ECO:0000313" key="3">
    <source>
        <dbReference type="Proteomes" id="UP000601361"/>
    </source>
</evidence>
<dbReference type="Pfam" id="PF03235">
    <property type="entry name" value="GmrSD_N"/>
    <property type="match status" value="1"/>
</dbReference>
<dbReference type="EMBL" id="BMGS01000002">
    <property type="protein sequence ID" value="GGG35582.1"/>
    <property type="molecule type" value="Genomic_DNA"/>
</dbReference>
<comment type="caution">
    <text evidence="2">The sequence shown here is derived from an EMBL/GenBank/DDBJ whole genome shotgun (WGS) entry which is preliminary data.</text>
</comment>